<dbReference type="GO" id="GO:0043565">
    <property type="term" value="F:sequence-specific DNA binding"/>
    <property type="evidence" value="ECO:0007669"/>
    <property type="project" value="InterPro"/>
</dbReference>
<proteinExistence type="predicted"/>
<dbReference type="SUPFAM" id="SSF51215">
    <property type="entry name" value="Regulatory protein AraC"/>
    <property type="match status" value="1"/>
</dbReference>
<organism evidence="5 6">
    <name type="scientific">Candidatus Merdivicinus excrementipullorum</name>
    <dbReference type="NCBI Taxonomy" id="2840867"/>
    <lineage>
        <taxon>Bacteria</taxon>
        <taxon>Bacillati</taxon>
        <taxon>Bacillota</taxon>
        <taxon>Clostridia</taxon>
        <taxon>Eubacteriales</taxon>
        <taxon>Oscillospiraceae</taxon>
        <taxon>Oscillospiraceae incertae sedis</taxon>
        <taxon>Candidatus Merdivicinus</taxon>
    </lineage>
</organism>
<dbReference type="EMBL" id="DVJP01000030">
    <property type="protein sequence ID" value="HIS75984.1"/>
    <property type="molecule type" value="Genomic_DNA"/>
</dbReference>
<dbReference type="InterPro" id="IPR018062">
    <property type="entry name" value="HTH_AraC-typ_CS"/>
</dbReference>
<dbReference type="PANTHER" id="PTHR43280">
    <property type="entry name" value="ARAC-FAMILY TRANSCRIPTIONAL REGULATOR"/>
    <property type="match status" value="1"/>
</dbReference>
<comment type="caution">
    <text evidence="5">The sequence shown here is derived from an EMBL/GenBank/DDBJ whole genome shotgun (WGS) entry which is preliminary data.</text>
</comment>
<dbReference type="SUPFAM" id="SSF46689">
    <property type="entry name" value="Homeodomain-like"/>
    <property type="match status" value="2"/>
</dbReference>
<keyword evidence="1" id="KW-0805">Transcription regulation</keyword>
<evidence type="ECO:0000313" key="6">
    <source>
        <dbReference type="Proteomes" id="UP000824002"/>
    </source>
</evidence>
<dbReference type="InterPro" id="IPR009057">
    <property type="entry name" value="Homeodomain-like_sf"/>
</dbReference>
<dbReference type="PROSITE" id="PS00041">
    <property type="entry name" value="HTH_ARAC_FAMILY_1"/>
    <property type="match status" value="1"/>
</dbReference>
<keyword evidence="2" id="KW-0238">DNA-binding</keyword>
<dbReference type="InterPro" id="IPR018060">
    <property type="entry name" value="HTH_AraC"/>
</dbReference>
<accession>A0A9D1JYW6</accession>
<dbReference type="InterPro" id="IPR020449">
    <property type="entry name" value="Tscrpt_reg_AraC-type_HTH"/>
</dbReference>
<evidence type="ECO:0000256" key="2">
    <source>
        <dbReference type="ARBA" id="ARBA00023125"/>
    </source>
</evidence>
<dbReference type="Pfam" id="PF12833">
    <property type="entry name" value="HTH_18"/>
    <property type="match status" value="1"/>
</dbReference>
<name>A0A9D1JYW6_9FIRM</name>
<dbReference type="Proteomes" id="UP000824002">
    <property type="component" value="Unassembled WGS sequence"/>
</dbReference>
<dbReference type="InterPro" id="IPR003313">
    <property type="entry name" value="AraC-bd"/>
</dbReference>
<feature type="domain" description="HTH araC/xylS-type" evidence="4">
    <location>
        <begin position="142"/>
        <end position="240"/>
    </location>
</feature>
<keyword evidence="3" id="KW-0804">Transcription</keyword>
<sequence>MGDLIPTFSHMGFILKGTGTMMVNHQEIHPSKGQLYLLPAKTKQTMFTDAQNPYELYYCHFNIGSCGTELFDSLNLPLCIDVKYPEKAISLCENIIQALEAQTLTSFIQSKQYMLNLISCYLESCPEDSVSFQESLQDSPIAQAIAYAEEHLDQSISVKKMAEVAGYHPSHFAKLFQEKLNISPVQFLIHKKVDYAVEQLTATTRPISEIAEALGFSSQFYFCNFFKKQTGMAPTAYRQIYFRNGSK</sequence>
<dbReference type="InterPro" id="IPR037923">
    <property type="entry name" value="HTH-like"/>
</dbReference>
<dbReference type="GO" id="GO:0003700">
    <property type="term" value="F:DNA-binding transcription factor activity"/>
    <property type="evidence" value="ECO:0007669"/>
    <property type="project" value="InterPro"/>
</dbReference>
<dbReference type="AlphaFoldDB" id="A0A9D1JYW6"/>
<evidence type="ECO:0000313" key="5">
    <source>
        <dbReference type="EMBL" id="HIS75984.1"/>
    </source>
</evidence>
<evidence type="ECO:0000259" key="4">
    <source>
        <dbReference type="PROSITE" id="PS01124"/>
    </source>
</evidence>
<reference evidence="5" key="2">
    <citation type="journal article" date="2021" name="PeerJ">
        <title>Extensive microbial diversity within the chicken gut microbiome revealed by metagenomics and culture.</title>
        <authorList>
            <person name="Gilroy R."/>
            <person name="Ravi A."/>
            <person name="Getino M."/>
            <person name="Pursley I."/>
            <person name="Horton D.L."/>
            <person name="Alikhan N.F."/>
            <person name="Baker D."/>
            <person name="Gharbi K."/>
            <person name="Hall N."/>
            <person name="Watson M."/>
            <person name="Adriaenssens E.M."/>
            <person name="Foster-Nyarko E."/>
            <person name="Jarju S."/>
            <person name="Secka A."/>
            <person name="Antonio M."/>
            <person name="Oren A."/>
            <person name="Chaudhuri R.R."/>
            <person name="La Ragione R."/>
            <person name="Hildebrand F."/>
            <person name="Pallen M.J."/>
        </authorList>
    </citation>
    <scope>NUCLEOTIDE SEQUENCE</scope>
    <source>
        <strain evidence="5">CHK199-13235</strain>
    </source>
</reference>
<dbReference type="Pfam" id="PF02311">
    <property type="entry name" value="AraC_binding"/>
    <property type="match status" value="1"/>
</dbReference>
<reference evidence="5" key="1">
    <citation type="submission" date="2020-10" db="EMBL/GenBank/DDBJ databases">
        <authorList>
            <person name="Gilroy R."/>
        </authorList>
    </citation>
    <scope>NUCLEOTIDE SEQUENCE</scope>
    <source>
        <strain evidence="5">CHK199-13235</strain>
    </source>
</reference>
<evidence type="ECO:0000256" key="3">
    <source>
        <dbReference type="ARBA" id="ARBA00023163"/>
    </source>
</evidence>
<dbReference type="PANTHER" id="PTHR43280:SF2">
    <property type="entry name" value="HTH-TYPE TRANSCRIPTIONAL REGULATOR EXSA"/>
    <property type="match status" value="1"/>
</dbReference>
<dbReference type="PRINTS" id="PR00032">
    <property type="entry name" value="HTHARAC"/>
</dbReference>
<dbReference type="PROSITE" id="PS01124">
    <property type="entry name" value="HTH_ARAC_FAMILY_2"/>
    <property type="match status" value="1"/>
</dbReference>
<dbReference type="Gene3D" id="1.10.10.60">
    <property type="entry name" value="Homeodomain-like"/>
    <property type="match status" value="2"/>
</dbReference>
<dbReference type="SMART" id="SM00342">
    <property type="entry name" value="HTH_ARAC"/>
    <property type="match status" value="1"/>
</dbReference>
<protein>
    <submittedName>
        <fullName evidence="5">AraC family transcriptional regulator</fullName>
    </submittedName>
</protein>
<evidence type="ECO:0000256" key="1">
    <source>
        <dbReference type="ARBA" id="ARBA00023015"/>
    </source>
</evidence>
<gene>
    <name evidence="5" type="ORF">IAB51_04145</name>
</gene>